<proteinExistence type="predicted"/>
<feature type="domain" description="FecR protein" evidence="2">
    <location>
        <begin position="107"/>
        <end position="196"/>
    </location>
</feature>
<gene>
    <name evidence="4" type="ORF">K7G82_16770</name>
</gene>
<dbReference type="Pfam" id="PF04773">
    <property type="entry name" value="FecR"/>
    <property type="match status" value="1"/>
</dbReference>
<evidence type="ECO:0000313" key="4">
    <source>
        <dbReference type="EMBL" id="MBY8823960.1"/>
    </source>
</evidence>
<evidence type="ECO:0000313" key="5">
    <source>
        <dbReference type="Proteomes" id="UP000706039"/>
    </source>
</evidence>
<dbReference type="Gene3D" id="2.60.120.1440">
    <property type="match status" value="1"/>
</dbReference>
<feature type="domain" description="FecR N-terminal" evidence="3">
    <location>
        <begin position="3"/>
        <end position="40"/>
    </location>
</feature>
<feature type="transmembrane region" description="Helical" evidence="1">
    <location>
        <begin position="79"/>
        <end position="98"/>
    </location>
</feature>
<dbReference type="Proteomes" id="UP000706039">
    <property type="component" value="Unassembled WGS sequence"/>
</dbReference>
<evidence type="ECO:0000259" key="3">
    <source>
        <dbReference type="Pfam" id="PF16220"/>
    </source>
</evidence>
<organism evidence="4 5">
    <name type="scientific">Sphingomonas colocasiae</name>
    <dbReference type="NCBI Taxonomy" id="1848973"/>
    <lineage>
        <taxon>Bacteria</taxon>
        <taxon>Pseudomonadati</taxon>
        <taxon>Pseudomonadota</taxon>
        <taxon>Alphaproteobacteria</taxon>
        <taxon>Sphingomonadales</taxon>
        <taxon>Sphingomonadaceae</taxon>
        <taxon>Sphingomonas</taxon>
    </lineage>
</organism>
<dbReference type="InterPro" id="IPR032623">
    <property type="entry name" value="FecR_N"/>
</dbReference>
<dbReference type="Pfam" id="PF16220">
    <property type="entry name" value="DUF4880"/>
    <property type="match status" value="1"/>
</dbReference>
<keyword evidence="1" id="KW-0472">Membrane</keyword>
<keyword evidence="1" id="KW-0812">Transmembrane</keyword>
<evidence type="ECO:0000256" key="1">
    <source>
        <dbReference type="SAM" id="Phobius"/>
    </source>
</evidence>
<dbReference type="InterPro" id="IPR006860">
    <property type="entry name" value="FecR"/>
</dbReference>
<keyword evidence="1" id="KW-1133">Transmembrane helix</keyword>
<reference evidence="4 5" key="1">
    <citation type="submission" date="2021-08" db="EMBL/GenBank/DDBJ databases">
        <authorList>
            <person name="Tuo L."/>
        </authorList>
    </citation>
    <scope>NUCLEOTIDE SEQUENCE [LARGE SCALE GENOMIC DNA]</scope>
    <source>
        <strain evidence="4 5">JCM 31229</strain>
    </source>
</reference>
<dbReference type="PANTHER" id="PTHR30273">
    <property type="entry name" value="PERIPLASMIC SIGNAL SENSOR AND SIGMA FACTOR ACTIVATOR FECR-RELATED"/>
    <property type="match status" value="1"/>
</dbReference>
<comment type="caution">
    <text evidence="4">The sequence shown here is derived from an EMBL/GenBank/DDBJ whole genome shotgun (WGS) entry which is preliminary data.</text>
</comment>
<accession>A0ABS7PRJ2</accession>
<evidence type="ECO:0000259" key="2">
    <source>
        <dbReference type="Pfam" id="PF04773"/>
    </source>
</evidence>
<protein>
    <submittedName>
        <fullName evidence="4">FecR domain-containing protein</fullName>
    </submittedName>
</protein>
<dbReference type="InterPro" id="IPR012373">
    <property type="entry name" value="Ferrdict_sens_TM"/>
</dbReference>
<dbReference type="EMBL" id="JAINVV010000008">
    <property type="protein sequence ID" value="MBY8823960.1"/>
    <property type="molecule type" value="Genomic_DNA"/>
</dbReference>
<dbReference type="PIRSF" id="PIRSF018266">
    <property type="entry name" value="FecR"/>
    <property type="match status" value="1"/>
</dbReference>
<dbReference type="PANTHER" id="PTHR30273:SF2">
    <property type="entry name" value="PROTEIN FECR"/>
    <property type="match status" value="1"/>
</dbReference>
<name>A0ABS7PRJ2_9SPHN</name>
<keyword evidence="5" id="KW-1185">Reference proteome</keyword>
<sequence>MEDEAIAWVIRQREPGFADWDSFMLWLEEDPMHAQVYDAMAVADQDMDWDSAAYVAPAPRPLAPPARHDGGYRPSRRRAMGWGAVAASLVAVAGYSLLLPASASYAVETRAGERQSVALADGSRIDLNGGTRLMLDRENPRFAQLERGEALFTVVHDESRPFIVKTGGATLTDAGTAFNVVRAGDVTEVAVSEGVVIYDKGAERVTLPIGRRLRAVDGSRAEAGDTDPGAVAAWREGRLIYGSAAFATVADDLSRNLGVPVTAAPGVRGRRFSGVILLDGGADRAVPRAGAVLGVSARREGDGWVLMAGSDAER</sequence>